<evidence type="ECO:0000256" key="5">
    <source>
        <dbReference type="ARBA" id="ARBA00022741"/>
    </source>
</evidence>
<keyword evidence="9" id="KW-1133">Transmembrane helix</keyword>
<name>A0A3S9ABZ7_9BACL</name>
<keyword evidence="9" id="KW-0472">Membrane</keyword>
<dbReference type="Proteomes" id="UP000272528">
    <property type="component" value="Chromosome"/>
</dbReference>
<evidence type="ECO:0000256" key="1">
    <source>
        <dbReference type="ARBA" id="ARBA00000085"/>
    </source>
</evidence>
<dbReference type="Gene3D" id="1.10.287.130">
    <property type="match status" value="1"/>
</dbReference>
<dbReference type="Pfam" id="PF00990">
    <property type="entry name" value="GGDEF"/>
    <property type="match status" value="1"/>
</dbReference>
<dbReference type="InterPro" id="IPR005467">
    <property type="entry name" value="His_kinase_dom"/>
</dbReference>
<feature type="transmembrane region" description="Helical" evidence="9">
    <location>
        <begin position="110"/>
        <end position="127"/>
    </location>
</feature>
<gene>
    <name evidence="12" type="ORF">EJC50_29065</name>
</gene>
<dbReference type="EMBL" id="CP034437">
    <property type="protein sequence ID" value="AZN43287.1"/>
    <property type="molecule type" value="Genomic_DNA"/>
</dbReference>
<dbReference type="SMART" id="SM00267">
    <property type="entry name" value="GGDEF"/>
    <property type="match status" value="1"/>
</dbReference>
<dbReference type="SUPFAM" id="SSF47384">
    <property type="entry name" value="Homodimeric domain of signal transducing histidine kinase"/>
    <property type="match status" value="1"/>
</dbReference>
<keyword evidence="9" id="KW-0812">Transmembrane</keyword>
<dbReference type="SMART" id="SM00387">
    <property type="entry name" value="HATPase_c"/>
    <property type="match status" value="1"/>
</dbReference>
<accession>A0A3S9ABZ7</accession>
<dbReference type="InterPro" id="IPR036890">
    <property type="entry name" value="HATPase_C_sf"/>
</dbReference>
<comment type="catalytic activity">
    <reaction evidence="1">
        <text>ATP + protein L-histidine = ADP + protein N-phospho-L-histidine.</text>
        <dbReference type="EC" id="2.7.13.3"/>
    </reaction>
</comment>
<dbReference type="InterPro" id="IPR004358">
    <property type="entry name" value="Sig_transdc_His_kin-like_C"/>
</dbReference>
<dbReference type="AlphaFoldDB" id="A0A3S9ABZ7"/>
<dbReference type="InterPro" id="IPR029787">
    <property type="entry name" value="Nucleotide_cyclase"/>
</dbReference>
<dbReference type="EC" id="2.7.13.3" evidence="2"/>
<evidence type="ECO:0000256" key="3">
    <source>
        <dbReference type="ARBA" id="ARBA00022553"/>
    </source>
</evidence>
<dbReference type="KEGG" id="palb:EJC50_29065"/>
<dbReference type="SUPFAM" id="SSF55073">
    <property type="entry name" value="Nucleotide cyclase"/>
    <property type="match status" value="1"/>
</dbReference>
<dbReference type="InterPro" id="IPR003661">
    <property type="entry name" value="HisK_dim/P_dom"/>
</dbReference>
<dbReference type="Pfam" id="PF02518">
    <property type="entry name" value="HATPase_c"/>
    <property type="match status" value="1"/>
</dbReference>
<dbReference type="OrthoDB" id="9815750at2"/>
<feature type="transmembrane region" description="Helical" evidence="9">
    <location>
        <begin position="133"/>
        <end position="161"/>
    </location>
</feature>
<evidence type="ECO:0000259" key="11">
    <source>
        <dbReference type="PROSITE" id="PS50887"/>
    </source>
</evidence>
<dbReference type="InterPro" id="IPR003594">
    <property type="entry name" value="HATPase_dom"/>
</dbReference>
<dbReference type="GO" id="GO:0000155">
    <property type="term" value="F:phosphorelay sensor kinase activity"/>
    <property type="evidence" value="ECO:0007669"/>
    <property type="project" value="InterPro"/>
</dbReference>
<evidence type="ECO:0000313" key="12">
    <source>
        <dbReference type="EMBL" id="AZN43287.1"/>
    </source>
</evidence>
<protein>
    <recommendedName>
        <fullName evidence="2">histidine kinase</fullName>
        <ecNumber evidence="2">2.7.13.3</ecNumber>
    </recommendedName>
</protein>
<proteinExistence type="predicted"/>
<sequence>MISELLGIWVDEWKEAHLVMEFRNVIRWKHNASPLREHSSPIRTHGSYITVQAAVHYKRLSFFHLSRKSYFKDKGDKVMANTILFRILLPILLVIISFSSIYLDRTSHPYLMIAVGAAVYVSINTKQTTDKQIYLQIAMLVLFHWLSELNWSLTMYLILLIRQITRSENLPRALLHALLIMTLYSVVRFSYSVTNGYSVLVTLSDLASALVFVTLVWIIKSKEIEKKNLEQLNDELLKKDVLTGLLNYHEFRRELSKMKERSEYGLIIMSCQDLRVINFKHGYEQANISLKDIAVQLERHFNPAVIARYGGSEFAIAIATDSDTDTGTAAAEEHIKEAVAGIIEQMPELDIIYAYAFSNGYSTEETVENAEKLLFLQKKEIWMKRDEHFFRADKLKVIGELAAGMAHEIRNPLTTIKGFLQLAYQNDYKEFDRYHPMIMDEITRVSELTSEFLQFSKPNLSQMKTEAVQTCIERAISIMGTEIERRGHRLSAEYPVAPLYVKIDKDKVVQVLVNLFKNSIDAMEDLGQIRVKLYELDNHACIELSDTGTGMSDATKEKLFEPFYTTKGQGTGLGLSISHKIIQDHGGRMDVKETSAQGTVFLIELPLVL</sequence>
<keyword evidence="13" id="KW-1185">Reference proteome</keyword>
<feature type="domain" description="Histidine kinase" evidence="10">
    <location>
        <begin position="404"/>
        <end position="609"/>
    </location>
</feature>
<evidence type="ECO:0000256" key="9">
    <source>
        <dbReference type="SAM" id="Phobius"/>
    </source>
</evidence>
<dbReference type="PRINTS" id="PR00344">
    <property type="entry name" value="BCTRLSENSOR"/>
</dbReference>
<dbReference type="PANTHER" id="PTHR43065">
    <property type="entry name" value="SENSOR HISTIDINE KINASE"/>
    <property type="match status" value="1"/>
</dbReference>
<dbReference type="Pfam" id="PF00512">
    <property type="entry name" value="HisKA"/>
    <property type="match status" value="1"/>
</dbReference>
<dbReference type="InterPro" id="IPR000160">
    <property type="entry name" value="GGDEF_dom"/>
</dbReference>
<dbReference type="PROSITE" id="PS50109">
    <property type="entry name" value="HIS_KIN"/>
    <property type="match status" value="1"/>
</dbReference>
<dbReference type="InterPro" id="IPR043128">
    <property type="entry name" value="Rev_trsase/Diguanyl_cyclase"/>
</dbReference>
<feature type="transmembrane region" description="Helical" evidence="9">
    <location>
        <begin position="197"/>
        <end position="219"/>
    </location>
</feature>
<reference evidence="13" key="1">
    <citation type="submission" date="2018-12" db="EMBL/GenBank/DDBJ databases">
        <title>Genome sequence of Peanibacillus sp.</title>
        <authorList>
            <person name="Subramani G."/>
            <person name="Srinivasan S."/>
            <person name="Kim M.K."/>
        </authorList>
    </citation>
    <scope>NUCLEOTIDE SEQUENCE [LARGE SCALE GENOMIC DNA]</scope>
    <source>
        <strain evidence="13">18JY67-1</strain>
    </source>
</reference>
<feature type="transmembrane region" description="Helical" evidence="9">
    <location>
        <begin position="83"/>
        <end position="103"/>
    </location>
</feature>
<feature type="transmembrane region" description="Helical" evidence="9">
    <location>
        <begin position="173"/>
        <end position="191"/>
    </location>
</feature>
<dbReference type="GO" id="GO:0005524">
    <property type="term" value="F:ATP binding"/>
    <property type="evidence" value="ECO:0007669"/>
    <property type="project" value="UniProtKB-KW"/>
</dbReference>
<evidence type="ECO:0000256" key="2">
    <source>
        <dbReference type="ARBA" id="ARBA00012438"/>
    </source>
</evidence>
<dbReference type="Gene3D" id="3.30.70.270">
    <property type="match status" value="1"/>
</dbReference>
<organism evidence="12 13">
    <name type="scientific">Paenibacillus albus</name>
    <dbReference type="NCBI Taxonomy" id="2495582"/>
    <lineage>
        <taxon>Bacteria</taxon>
        <taxon>Bacillati</taxon>
        <taxon>Bacillota</taxon>
        <taxon>Bacilli</taxon>
        <taxon>Bacillales</taxon>
        <taxon>Paenibacillaceae</taxon>
        <taxon>Paenibacillus</taxon>
    </lineage>
</organism>
<dbReference type="PROSITE" id="PS50887">
    <property type="entry name" value="GGDEF"/>
    <property type="match status" value="1"/>
</dbReference>
<evidence type="ECO:0000256" key="6">
    <source>
        <dbReference type="ARBA" id="ARBA00022777"/>
    </source>
</evidence>
<evidence type="ECO:0000256" key="7">
    <source>
        <dbReference type="ARBA" id="ARBA00022840"/>
    </source>
</evidence>
<keyword evidence="8" id="KW-0902">Two-component regulatory system</keyword>
<keyword evidence="7" id="KW-0067">ATP-binding</keyword>
<evidence type="ECO:0000313" key="13">
    <source>
        <dbReference type="Proteomes" id="UP000272528"/>
    </source>
</evidence>
<evidence type="ECO:0000256" key="8">
    <source>
        <dbReference type="ARBA" id="ARBA00023012"/>
    </source>
</evidence>
<evidence type="ECO:0000256" key="4">
    <source>
        <dbReference type="ARBA" id="ARBA00022679"/>
    </source>
</evidence>
<feature type="domain" description="GGDEF" evidence="11">
    <location>
        <begin position="262"/>
        <end position="392"/>
    </location>
</feature>
<keyword evidence="3" id="KW-0597">Phosphoprotein</keyword>
<dbReference type="SMART" id="SM00388">
    <property type="entry name" value="HisKA"/>
    <property type="match status" value="1"/>
</dbReference>
<dbReference type="PANTHER" id="PTHR43065:SF10">
    <property type="entry name" value="PEROXIDE STRESS-ACTIVATED HISTIDINE KINASE MAK3"/>
    <property type="match status" value="1"/>
</dbReference>
<keyword evidence="5" id="KW-0547">Nucleotide-binding</keyword>
<dbReference type="SUPFAM" id="SSF55874">
    <property type="entry name" value="ATPase domain of HSP90 chaperone/DNA topoisomerase II/histidine kinase"/>
    <property type="match status" value="1"/>
</dbReference>
<dbReference type="CDD" id="cd00082">
    <property type="entry name" value="HisKA"/>
    <property type="match status" value="1"/>
</dbReference>
<keyword evidence="6" id="KW-0418">Kinase</keyword>
<dbReference type="InterPro" id="IPR036097">
    <property type="entry name" value="HisK_dim/P_sf"/>
</dbReference>
<evidence type="ECO:0000259" key="10">
    <source>
        <dbReference type="PROSITE" id="PS50109"/>
    </source>
</evidence>
<dbReference type="Gene3D" id="3.30.565.10">
    <property type="entry name" value="Histidine kinase-like ATPase, C-terminal domain"/>
    <property type="match status" value="1"/>
</dbReference>
<keyword evidence="4" id="KW-0808">Transferase</keyword>